<dbReference type="EMBL" id="JAZGQK010000011">
    <property type="protein sequence ID" value="MEE6259473.1"/>
    <property type="molecule type" value="Genomic_DNA"/>
</dbReference>
<organism evidence="1 2">
    <name type="scientific">Plantactinospora sonchi</name>
    <dbReference type="NCBI Taxonomy" id="1544735"/>
    <lineage>
        <taxon>Bacteria</taxon>
        <taxon>Bacillati</taxon>
        <taxon>Actinomycetota</taxon>
        <taxon>Actinomycetes</taxon>
        <taxon>Micromonosporales</taxon>
        <taxon>Micromonosporaceae</taxon>
        <taxon>Plantactinospora</taxon>
    </lineage>
</organism>
<evidence type="ECO:0000313" key="2">
    <source>
        <dbReference type="Proteomes" id="UP001332243"/>
    </source>
</evidence>
<proteinExistence type="predicted"/>
<name>A0ABU7RSI7_9ACTN</name>
<reference evidence="1 2" key="1">
    <citation type="submission" date="2024-01" db="EMBL/GenBank/DDBJ databases">
        <title>Genome insights into Plantactinospora sonchi sp. nov.</title>
        <authorList>
            <person name="Wang L."/>
        </authorList>
    </citation>
    <scope>NUCLEOTIDE SEQUENCE [LARGE SCALE GENOMIC DNA]</scope>
    <source>
        <strain evidence="1 2">NEAU-QY2</strain>
    </source>
</reference>
<keyword evidence="2" id="KW-1185">Reference proteome</keyword>
<sequence length="246" mass="25453">MSCPRCGGQVRPPGLMHSAWRCPHCGPVAPLHVAEHIGPEIVASTVERIIADPVADPTVDRVPGLVDRVDRADPSTPPVPLWCPWPLPSAWTITGVGWAGDDRSGVRATAVACSGPSPLGGGPADLVLVAEEPGVGLGARLAGTTGIDPGPELTDALTEAGPGHAERVAPAKVTAGGHPTPLWAVKSPTDRSAYAGEARGIWLYAITWPASAGYLLAEDVVLHDLAEWTPSELVYGAPSPYLHGRV</sequence>
<accession>A0ABU7RSI7</accession>
<evidence type="ECO:0000313" key="1">
    <source>
        <dbReference type="EMBL" id="MEE6259473.1"/>
    </source>
</evidence>
<dbReference type="InterPro" id="IPR046646">
    <property type="entry name" value="DUF6758"/>
</dbReference>
<dbReference type="Proteomes" id="UP001332243">
    <property type="component" value="Unassembled WGS sequence"/>
</dbReference>
<gene>
    <name evidence="1" type="ORF">V1633_13360</name>
</gene>
<comment type="caution">
    <text evidence="1">The sequence shown here is derived from an EMBL/GenBank/DDBJ whole genome shotgun (WGS) entry which is preliminary data.</text>
</comment>
<dbReference type="Pfam" id="PF20544">
    <property type="entry name" value="DUF6758"/>
    <property type="match status" value="2"/>
</dbReference>
<protein>
    <submittedName>
        <fullName evidence="1">DUF6758 family protein</fullName>
    </submittedName>
</protein>